<organism evidence="2">
    <name type="scientific">Ixodes ricinus</name>
    <name type="common">Common tick</name>
    <name type="synonym">Acarus ricinus</name>
    <dbReference type="NCBI Taxonomy" id="34613"/>
    <lineage>
        <taxon>Eukaryota</taxon>
        <taxon>Metazoa</taxon>
        <taxon>Ecdysozoa</taxon>
        <taxon>Arthropoda</taxon>
        <taxon>Chelicerata</taxon>
        <taxon>Arachnida</taxon>
        <taxon>Acari</taxon>
        <taxon>Parasitiformes</taxon>
        <taxon>Ixodida</taxon>
        <taxon>Ixodoidea</taxon>
        <taxon>Ixodidae</taxon>
        <taxon>Ixodinae</taxon>
        <taxon>Ixodes</taxon>
    </lineage>
</organism>
<accession>A0A6B0U444</accession>
<evidence type="ECO:0000313" key="2">
    <source>
        <dbReference type="EMBL" id="MXU85141.1"/>
    </source>
</evidence>
<keyword evidence="1" id="KW-0472">Membrane</keyword>
<dbReference type="AlphaFoldDB" id="A0A6B0U444"/>
<keyword evidence="1" id="KW-1133">Transmembrane helix</keyword>
<keyword evidence="1" id="KW-0812">Transmembrane</keyword>
<dbReference type="EMBL" id="GIFC01003058">
    <property type="protein sequence ID" value="MXU85141.1"/>
    <property type="molecule type" value="Transcribed_RNA"/>
</dbReference>
<feature type="transmembrane region" description="Helical" evidence="1">
    <location>
        <begin position="52"/>
        <end position="76"/>
    </location>
</feature>
<reference evidence="2" key="1">
    <citation type="submission" date="2019-12" db="EMBL/GenBank/DDBJ databases">
        <title>An insight into the sialome of adult female Ixodes ricinus ticks feeding for 6 days.</title>
        <authorList>
            <person name="Perner J."/>
            <person name="Ribeiro J.M.C."/>
        </authorList>
    </citation>
    <scope>NUCLEOTIDE SEQUENCE</scope>
    <source>
        <strain evidence="2">Semi-engorged</strain>
        <tissue evidence="2">Salivary glands</tissue>
    </source>
</reference>
<sequence length="84" mass="9486">MPNRSTCLRKYVNYLWLLLVSQCRILTIVFSCVIFSSASVGRPPFPVVQRSMAAMVTIISSLVRTGATFVTLFSFVRLVSLLRR</sequence>
<evidence type="ECO:0000256" key="1">
    <source>
        <dbReference type="SAM" id="Phobius"/>
    </source>
</evidence>
<feature type="transmembrane region" description="Helical" evidence="1">
    <location>
        <begin position="12"/>
        <end position="40"/>
    </location>
</feature>
<protein>
    <submittedName>
        <fullName evidence="2">Uncharacterized protein</fullName>
    </submittedName>
</protein>
<name>A0A6B0U444_IXORI</name>
<proteinExistence type="predicted"/>